<evidence type="ECO:0000256" key="1">
    <source>
        <dbReference type="ARBA" id="ARBA00004651"/>
    </source>
</evidence>
<keyword evidence="3 8" id="KW-0812">Transmembrane</keyword>
<evidence type="ECO:0000256" key="7">
    <source>
        <dbReference type="ARBA" id="ARBA00023180"/>
    </source>
</evidence>
<keyword evidence="6" id="KW-0675">Receptor</keyword>
<evidence type="ECO:0000256" key="5">
    <source>
        <dbReference type="ARBA" id="ARBA00023136"/>
    </source>
</evidence>
<keyword evidence="2" id="KW-1003">Cell membrane</keyword>
<evidence type="ECO:0000256" key="8">
    <source>
        <dbReference type="SAM" id="Phobius"/>
    </source>
</evidence>
<evidence type="ECO:0000256" key="6">
    <source>
        <dbReference type="ARBA" id="ARBA00023170"/>
    </source>
</evidence>
<evidence type="ECO:0000313" key="10">
    <source>
        <dbReference type="Proteomes" id="UP000695000"/>
    </source>
</evidence>
<evidence type="ECO:0000256" key="3">
    <source>
        <dbReference type="ARBA" id="ARBA00022692"/>
    </source>
</evidence>
<evidence type="ECO:0000256" key="4">
    <source>
        <dbReference type="ARBA" id="ARBA00022989"/>
    </source>
</evidence>
<evidence type="ECO:0000256" key="9">
    <source>
        <dbReference type="SAM" id="SignalP"/>
    </source>
</evidence>
<keyword evidence="7" id="KW-0325">Glycoprotein</keyword>
<dbReference type="PANTHER" id="PTHR42643:SF39">
    <property type="entry name" value="IONOTROPIC RECEPTOR 56A-RELATED"/>
    <property type="match status" value="1"/>
</dbReference>
<protein>
    <submittedName>
        <fullName evidence="11">Uncharacterized protein LOC108564565</fullName>
    </submittedName>
</protein>
<keyword evidence="9" id="KW-0732">Signal</keyword>
<dbReference type="PANTHER" id="PTHR42643">
    <property type="entry name" value="IONOTROPIC RECEPTOR 20A-RELATED"/>
    <property type="match status" value="1"/>
</dbReference>
<evidence type="ECO:0000256" key="2">
    <source>
        <dbReference type="ARBA" id="ARBA00022475"/>
    </source>
</evidence>
<sequence>MFEMVLLLLCANMCCAAIEPEDSFYNEISASIEAKPTIAWTTIIVCDTTNNSIDSMTDITIKEYSKSPDGPNLIYVFNKNFHLLSKLETTTRMELIVVDKIADIGPFLDESNSSNDQNRFRRVLFLINSDSSDNFDKLKPAFRQIWDYDIWNANILFYYETRIYDYVYNPFLDELISLNTSKTVLNQFDKFSNLHKYEIIISMIDDPPKSPYENDSFQGNYIKILNEIANIINATFVIKKEKSIEESIINVQQGLSEFSFVGQFHGVLKGVKYSEPFKRDDIVILVPKASQIPQYLKLIQIFPMEIWLLILSLLIIFLITMYYVERNDISSIFLFLFGVLLGMVGNEKLNKFKLITKLFAITFILFGMVVACTYSSSMLGATITKTYYSEINDLEHLKQTGMNICIIDNLKHLVPDEFKDRIIIVHRNVIVDKIMNSKADCGLALMRSYADGFQRVSYNTNGNTFYHIIDESFIPGFESFYFHKSSPFIYKINEVLKAIDETGLFLYMEQTVVKRNDYKPYTSLTLYHLNAPISLLLIGYLISVVVFCIELCITAIRNREQ</sequence>
<feature type="transmembrane region" description="Helical" evidence="8">
    <location>
        <begin position="358"/>
        <end position="379"/>
    </location>
</feature>
<proteinExistence type="predicted"/>
<feature type="signal peptide" evidence="9">
    <location>
        <begin position="1"/>
        <end position="16"/>
    </location>
</feature>
<dbReference type="Proteomes" id="UP000695000">
    <property type="component" value="Unplaced"/>
</dbReference>
<feature type="transmembrane region" description="Helical" evidence="8">
    <location>
        <begin position="533"/>
        <end position="556"/>
    </location>
</feature>
<comment type="subcellular location">
    <subcellularLocation>
        <location evidence="1">Cell membrane</location>
        <topology evidence="1">Multi-pass membrane protein</topology>
    </subcellularLocation>
</comment>
<name>A0ABM1MX36_NICVS</name>
<gene>
    <name evidence="11" type="primary">LOC108564565</name>
</gene>
<organism evidence="10 11">
    <name type="scientific">Nicrophorus vespilloides</name>
    <name type="common">Boreal carrion beetle</name>
    <dbReference type="NCBI Taxonomy" id="110193"/>
    <lineage>
        <taxon>Eukaryota</taxon>
        <taxon>Metazoa</taxon>
        <taxon>Ecdysozoa</taxon>
        <taxon>Arthropoda</taxon>
        <taxon>Hexapoda</taxon>
        <taxon>Insecta</taxon>
        <taxon>Pterygota</taxon>
        <taxon>Neoptera</taxon>
        <taxon>Endopterygota</taxon>
        <taxon>Coleoptera</taxon>
        <taxon>Polyphaga</taxon>
        <taxon>Staphyliniformia</taxon>
        <taxon>Silphidae</taxon>
        <taxon>Nicrophorinae</taxon>
        <taxon>Nicrophorus</taxon>
    </lineage>
</organism>
<keyword evidence="5 8" id="KW-0472">Membrane</keyword>
<evidence type="ECO:0000313" key="11">
    <source>
        <dbReference type="RefSeq" id="XP_017779136.1"/>
    </source>
</evidence>
<feature type="transmembrane region" description="Helical" evidence="8">
    <location>
        <begin position="306"/>
        <end position="323"/>
    </location>
</feature>
<keyword evidence="4 8" id="KW-1133">Transmembrane helix</keyword>
<dbReference type="SUPFAM" id="SSF53850">
    <property type="entry name" value="Periplasmic binding protein-like II"/>
    <property type="match status" value="1"/>
</dbReference>
<dbReference type="GeneID" id="108564565"/>
<feature type="chain" id="PRO_5045978944" evidence="9">
    <location>
        <begin position="17"/>
        <end position="561"/>
    </location>
</feature>
<reference evidence="11" key="1">
    <citation type="submission" date="2025-08" db="UniProtKB">
        <authorList>
            <consortium name="RefSeq"/>
        </authorList>
    </citation>
    <scope>IDENTIFICATION</scope>
    <source>
        <tissue evidence="11">Whole Larva</tissue>
    </source>
</reference>
<dbReference type="RefSeq" id="XP_017779136.1">
    <property type="nucleotide sequence ID" value="XM_017923647.1"/>
</dbReference>
<dbReference type="InterPro" id="IPR052192">
    <property type="entry name" value="Insect_Ionotropic_Sensory_Rcpt"/>
</dbReference>
<feature type="transmembrane region" description="Helical" evidence="8">
    <location>
        <begin position="329"/>
        <end position="346"/>
    </location>
</feature>
<accession>A0ABM1MX36</accession>
<keyword evidence="10" id="KW-1185">Reference proteome</keyword>